<keyword evidence="1" id="KW-1133">Transmembrane helix</keyword>
<dbReference type="EMBL" id="JANIDW010000001">
    <property type="protein sequence ID" value="MCX5613728.1"/>
    <property type="molecule type" value="Genomic_DNA"/>
</dbReference>
<evidence type="ECO:0008006" key="4">
    <source>
        <dbReference type="Google" id="ProtNLM"/>
    </source>
</evidence>
<dbReference type="RefSeq" id="WP_266106133.1">
    <property type="nucleotide sequence ID" value="NZ_JANIDW010000001.1"/>
</dbReference>
<feature type="transmembrane region" description="Helical" evidence="1">
    <location>
        <begin position="58"/>
        <end position="81"/>
    </location>
</feature>
<keyword evidence="3" id="KW-1185">Reference proteome</keyword>
<keyword evidence="1" id="KW-0812">Transmembrane</keyword>
<name>A0ABT3W4S0_9PROT</name>
<evidence type="ECO:0000256" key="1">
    <source>
        <dbReference type="SAM" id="Phobius"/>
    </source>
</evidence>
<feature type="transmembrane region" description="Helical" evidence="1">
    <location>
        <begin position="87"/>
        <end position="107"/>
    </location>
</feature>
<gene>
    <name evidence="2" type="ORF">NQF64_00485</name>
</gene>
<protein>
    <recommendedName>
        <fullName evidence="4">C2H2-type domain-containing protein</fullName>
    </recommendedName>
</protein>
<evidence type="ECO:0000313" key="3">
    <source>
        <dbReference type="Proteomes" id="UP001165648"/>
    </source>
</evidence>
<keyword evidence="1" id="KW-0472">Membrane</keyword>
<organism evidence="2 3">
    <name type="scientific">Bombella saccharophila</name>
    <dbReference type="NCBI Taxonomy" id="2967338"/>
    <lineage>
        <taxon>Bacteria</taxon>
        <taxon>Pseudomonadati</taxon>
        <taxon>Pseudomonadota</taxon>
        <taxon>Alphaproteobacteria</taxon>
        <taxon>Acetobacterales</taxon>
        <taxon>Acetobacteraceae</taxon>
        <taxon>Bombella</taxon>
    </lineage>
</organism>
<accession>A0ABT3W4S0</accession>
<proteinExistence type="predicted"/>
<evidence type="ECO:0000313" key="2">
    <source>
        <dbReference type="EMBL" id="MCX5613728.1"/>
    </source>
</evidence>
<comment type="caution">
    <text evidence="2">The sequence shown here is derived from an EMBL/GenBank/DDBJ whole genome shotgun (WGS) entry which is preliminary data.</text>
</comment>
<dbReference type="Proteomes" id="UP001165648">
    <property type="component" value="Unassembled WGS sequence"/>
</dbReference>
<reference evidence="2 3" key="1">
    <citation type="submission" date="2022-07" db="EMBL/GenBank/DDBJ databases">
        <title>Bombella genomes.</title>
        <authorList>
            <person name="Harer L."/>
            <person name="Styblova S."/>
            <person name="Ehrmann M."/>
        </authorList>
    </citation>
    <scope>NUCLEOTIDE SEQUENCE [LARGE SCALE GENOMIC DNA]</scope>
    <source>
        <strain evidence="2 3">TMW 2.2558</strain>
    </source>
</reference>
<sequence length="118" mass="13201">MKPTLPRTAATRLHDSTQPLPPHKLIPCPCCHEPLQHTALHCAHCGAEKHYGPRLHELLLYALSGLALCLALIFILTPHAFSTASFWLYPLLGSGLTAGFLLAQFRFSGERWIQHRKK</sequence>